<dbReference type="OrthoDB" id="5354320at2759"/>
<evidence type="ECO:0000256" key="4">
    <source>
        <dbReference type="SAM" id="MobiDB-lite"/>
    </source>
</evidence>
<dbReference type="InterPro" id="IPR041698">
    <property type="entry name" value="Methyltransf_25"/>
</dbReference>
<feature type="signal peptide" evidence="5">
    <location>
        <begin position="1"/>
        <end position="37"/>
    </location>
</feature>
<evidence type="ECO:0000259" key="7">
    <source>
        <dbReference type="Pfam" id="PF13649"/>
    </source>
</evidence>
<dbReference type="PANTHER" id="PTHR48081:SF25">
    <property type="entry name" value="PUTATIVE (AFU_ORTHOLOGUE AFUA_3G11560)-RELATED"/>
    <property type="match status" value="1"/>
</dbReference>
<dbReference type="RefSeq" id="XP_033425623.1">
    <property type="nucleotide sequence ID" value="XM_033572308.1"/>
</dbReference>
<protein>
    <recommendedName>
        <fullName evidence="10">Alpha/beta hydrolase fold-3 domain-containing protein</fullName>
    </recommendedName>
</protein>
<dbReference type="Pfam" id="PF13649">
    <property type="entry name" value="Methyltransf_25"/>
    <property type="match status" value="1"/>
</dbReference>
<sequence>MSSLGISVGLLKALLLRVPLILKTALLHGSGLSPVSGKQDLRTELTVAIIRSFMGSMAPVGVQQRRTMRDPGIQGPMWVSKVTFPAPEDAVQDAVFRAIEDLKAGDETFDIPVVSSVEAEWTGHRDGVDKNAPQPGLPEEEKYQKLQKEARTDTVILYFHGGAYFLMDPCTHRAPVCQLAKRADARVLSVRYRLAPQHPFPSALVDALVAYLSLLAPPPGSFHNTVPAKKILFSGDSAGANLCLVLLQTLLTLRRTSPTIRFHGQDIPLELPAGLALTSPWCDITRSMPSIVHNALYDYLPLPQLHHDTTYLPPKIPPDSSWPCTPPRVDFFAHASALIHPLVSPLAAHQELWKDAPPIFISVGEEGLADEGLVIARKMHQAGVPVVVDQFEGMPHCFALIIMGTSAGRLFFDRVADFCRDAVAGRVKSSGHLSYITYQQRSICEIPLEDMVALTDEEVDERMRQSGPTFRNYNPDQASLYAQARLSYPPKLYETILRHHSQTDDRFDSLLDIGCGHGNATRDLAPVFHTVVGVDPSPEMIHTARQMSGSSKSKSGKPVEFIVGHAED</sequence>
<dbReference type="SUPFAM" id="SSF53474">
    <property type="entry name" value="alpha/beta-Hydrolases"/>
    <property type="match status" value="1"/>
</dbReference>
<proteinExistence type="inferred from homology"/>
<feature type="chain" id="PRO_5024445043" description="Alpha/beta hydrolase fold-3 domain-containing protein" evidence="5">
    <location>
        <begin position="38"/>
        <end position="568"/>
    </location>
</feature>
<keyword evidence="5" id="KW-0732">Signal</keyword>
<keyword evidence="2" id="KW-0378">Hydrolase</keyword>
<feature type="active site" evidence="3">
    <location>
        <position position="237"/>
    </location>
</feature>
<evidence type="ECO:0000313" key="9">
    <source>
        <dbReference type="Proteomes" id="UP000324241"/>
    </source>
</evidence>
<evidence type="ECO:0000259" key="6">
    <source>
        <dbReference type="Pfam" id="PF07859"/>
    </source>
</evidence>
<gene>
    <name evidence="8" type="ORF">ATNIH1004_007689</name>
</gene>
<dbReference type="InterPro" id="IPR033140">
    <property type="entry name" value="Lipase_GDXG_put_SER_AS"/>
</dbReference>
<reference evidence="8 9" key="1">
    <citation type="submission" date="2019-08" db="EMBL/GenBank/DDBJ databases">
        <title>The genome sequence of a newly discovered highly antifungal drug resistant Aspergillus species, Aspergillus tanneri NIH 1004.</title>
        <authorList>
            <person name="Mounaud S."/>
            <person name="Singh I."/>
            <person name="Joardar V."/>
            <person name="Pakala S."/>
            <person name="Pakala S."/>
            <person name="Venepally P."/>
            <person name="Chung J.K."/>
            <person name="Losada L."/>
            <person name="Nierman W.C."/>
        </authorList>
    </citation>
    <scope>NUCLEOTIDE SEQUENCE [LARGE SCALE GENOMIC DNA]</scope>
    <source>
        <strain evidence="8 9">NIH1004</strain>
    </source>
</reference>
<evidence type="ECO:0000256" key="2">
    <source>
        <dbReference type="ARBA" id="ARBA00022801"/>
    </source>
</evidence>
<dbReference type="PROSITE" id="PS01174">
    <property type="entry name" value="LIPASE_GDXG_SER"/>
    <property type="match status" value="1"/>
</dbReference>
<dbReference type="AlphaFoldDB" id="A0A5M9MH09"/>
<feature type="domain" description="Alpha/beta hydrolase fold-3" evidence="6">
    <location>
        <begin position="156"/>
        <end position="399"/>
    </location>
</feature>
<dbReference type="Pfam" id="PF07859">
    <property type="entry name" value="Abhydrolase_3"/>
    <property type="match status" value="1"/>
</dbReference>
<evidence type="ECO:0000256" key="5">
    <source>
        <dbReference type="SAM" id="SignalP"/>
    </source>
</evidence>
<dbReference type="PANTHER" id="PTHR48081">
    <property type="entry name" value="AB HYDROLASE SUPERFAMILY PROTEIN C4A8.06C"/>
    <property type="match status" value="1"/>
</dbReference>
<evidence type="ECO:0000256" key="3">
    <source>
        <dbReference type="PROSITE-ProRule" id="PRU10038"/>
    </source>
</evidence>
<name>A0A5M9MH09_9EURO</name>
<dbReference type="GO" id="GO:0016787">
    <property type="term" value="F:hydrolase activity"/>
    <property type="evidence" value="ECO:0007669"/>
    <property type="project" value="UniProtKB-KW"/>
</dbReference>
<dbReference type="SUPFAM" id="SSF53335">
    <property type="entry name" value="S-adenosyl-L-methionine-dependent methyltransferases"/>
    <property type="match status" value="1"/>
</dbReference>
<dbReference type="EMBL" id="QUQM01000007">
    <property type="protein sequence ID" value="KAA8646262.1"/>
    <property type="molecule type" value="Genomic_DNA"/>
</dbReference>
<accession>A0A5M9MH09</accession>
<dbReference type="InterPro" id="IPR013094">
    <property type="entry name" value="AB_hydrolase_3"/>
</dbReference>
<evidence type="ECO:0008006" key="10">
    <source>
        <dbReference type="Google" id="ProtNLM"/>
    </source>
</evidence>
<evidence type="ECO:0000313" key="8">
    <source>
        <dbReference type="EMBL" id="KAA8646262.1"/>
    </source>
</evidence>
<evidence type="ECO:0000256" key="1">
    <source>
        <dbReference type="ARBA" id="ARBA00010515"/>
    </source>
</evidence>
<dbReference type="Gene3D" id="3.40.50.1820">
    <property type="entry name" value="alpha/beta hydrolase"/>
    <property type="match status" value="1"/>
</dbReference>
<comment type="caution">
    <text evidence="8">The sequence shown here is derived from an EMBL/GenBank/DDBJ whole genome shotgun (WGS) entry which is preliminary data.</text>
</comment>
<dbReference type="GeneID" id="54330391"/>
<dbReference type="InterPro" id="IPR050300">
    <property type="entry name" value="GDXG_lipolytic_enzyme"/>
</dbReference>
<feature type="region of interest" description="Disordered" evidence="4">
    <location>
        <begin position="545"/>
        <end position="568"/>
    </location>
</feature>
<comment type="similarity">
    <text evidence="1">Belongs to the 'GDXG' lipolytic enzyme family.</text>
</comment>
<feature type="domain" description="Methyltransferase" evidence="7">
    <location>
        <begin position="511"/>
        <end position="567"/>
    </location>
</feature>
<dbReference type="InterPro" id="IPR029063">
    <property type="entry name" value="SAM-dependent_MTases_sf"/>
</dbReference>
<dbReference type="CDD" id="cd02440">
    <property type="entry name" value="AdoMet_MTases"/>
    <property type="match status" value="1"/>
</dbReference>
<organism evidence="8 9">
    <name type="scientific">Aspergillus tanneri</name>
    <dbReference type="NCBI Taxonomy" id="1220188"/>
    <lineage>
        <taxon>Eukaryota</taxon>
        <taxon>Fungi</taxon>
        <taxon>Dikarya</taxon>
        <taxon>Ascomycota</taxon>
        <taxon>Pezizomycotina</taxon>
        <taxon>Eurotiomycetes</taxon>
        <taxon>Eurotiomycetidae</taxon>
        <taxon>Eurotiales</taxon>
        <taxon>Aspergillaceae</taxon>
        <taxon>Aspergillus</taxon>
        <taxon>Aspergillus subgen. Circumdati</taxon>
    </lineage>
</organism>
<dbReference type="InterPro" id="IPR029058">
    <property type="entry name" value="AB_hydrolase_fold"/>
</dbReference>
<dbReference type="Proteomes" id="UP000324241">
    <property type="component" value="Unassembled WGS sequence"/>
</dbReference>
<dbReference type="Gene3D" id="3.40.50.150">
    <property type="entry name" value="Vaccinia Virus protein VP39"/>
    <property type="match status" value="1"/>
</dbReference>
<dbReference type="VEuPathDB" id="FungiDB:EYZ11_000638"/>